<evidence type="ECO:0000313" key="1">
    <source>
        <dbReference type="EMBL" id="SFR21178.1"/>
    </source>
</evidence>
<gene>
    <name evidence="1" type="ORF">SAMN04488564_105491</name>
</gene>
<evidence type="ECO:0000313" key="2">
    <source>
        <dbReference type="Proteomes" id="UP000198583"/>
    </source>
</evidence>
<protein>
    <submittedName>
        <fullName evidence="1">Uncharacterized protein</fullName>
    </submittedName>
</protein>
<dbReference type="Proteomes" id="UP000198583">
    <property type="component" value="Unassembled WGS sequence"/>
</dbReference>
<dbReference type="AlphaFoldDB" id="A0A1I6EUN0"/>
<keyword evidence="2" id="KW-1185">Reference proteome</keyword>
<dbReference type="EMBL" id="FOYL01000005">
    <property type="protein sequence ID" value="SFR21178.1"/>
    <property type="molecule type" value="Genomic_DNA"/>
</dbReference>
<dbReference type="STRING" id="84724.SAMN04488564_105491"/>
<accession>A0A1I6EUN0</accession>
<sequence length="119" mass="13529">MGMYVGVRGWIEFTHEQREAVEQVMAAHRHDLYSAGWAVPARPFNWTLYVSYGGDIREQSVDRLRAQVAELARLVDSEGDRPVGFFLLTDERQQATAWTVQDGDVREGAAPVEFRGFAR</sequence>
<dbReference type="RefSeq" id="WP_093597576.1">
    <property type="nucleotide sequence ID" value="NZ_FOYL01000005.1"/>
</dbReference>
<proteinExistence type="predicted"/>
<organism evidence="1 2">
    <name type="scientific">Lentzea waywayandensis</name>
    <dbReference type="NCBI Taxonomy" id="84724"/>
    <lineage>
        <taxon>Bacteria</taxon>
        <taxon>Bacillati</taxon>
        <taxon>Actinomycetota</taxon>
        <taxon>Actinomycetes</taxon>
        <taxon>Pseudonocardiales</taxon>
        <taxon>Pseudonocardiaceae</taxon>
        <taxon>Lentzea</taxon>
    </lineage>
</organism>
<name>A0A1I6EUN0_9PSEU</name>
<dbReference type="OrthoDB" id="2621972at2"/>
<reference evidence="2" key="1">
    <citation type="submission" date="2016-10" db="EMBL/GenBank/DDBJ databases">
        <authorList>
            <person name="Varghese N."/>
            <person name="Submissions S."/>
        </authorList>
    </citation>
    <scope>NUCLEOTIDE SEQUENCE [LARGE SCALE GENOMIC DNA]</scope>
    <source>
        <strain evidence="2">DSM 44232</strain>
    </source>
</reference>